<reference evidence="2" key="1">
    <citation type="journal article" date="2023" name="G3 (Bethesda)">
        <title>Genome assembly and association tests identify interacting loci associated with vigor, precocity, and sex in interspecific pistachio rootstocks.</title>
        <authorList>
            <person name="Palmer W."/>
            <person name="Jacygrad E."/>
            <person name="Sagayaradj S."/>
            <person name="Cavanaugh K."/>
            <person name="Han R."/>
            <person name="Bertier L."/>
            <person name="Beede B."/>
            <person name="Kafkas S."/>
            <person name="Golino D."/>
            <person name="Preece J."/>
            <person name="Michelmore R."/>
        </authorList>
    </citation>
    <scope>NUCLEOTIDE SEQUENCE [LARGE SCALE GENOMIC DNA]</scope>
</reference>
<proteinExistence type="predicted"/>
<evidence type="ECO:0000313" key="1">
    <source>
        <dbReference type="EMBL" id="KAJ0015165.1"/>
    </source>
</evidence>
<organism evidence="1 2">
    <name type="scientific">Pistacia integerrima</name>
    <dbReference type="NCBI Taxonomy" id="434235"/>
    <lineage>
        <taxon>Eukaryota</taxon>
        <taxon>Viridiplantae</taxon>
        <taxon>Streptophyta</taxon>
        <taxon>Embryophyta</taxon>
        <taxon>Tracheophyta</taxon>
        <taxon>Spermatophyta</taxon>
        <taxon>Magnoliopsida</taxon>
        <taxon>eudicotyledons</taxon>
        <taxon>Gunneridae</taxon>
        <taxon>Pentapetalae</taxon>
        <taxon>rosids</taxon>
        <taxon>malvids</taxon>
        <taxon>Sapindales</taxon>
        <taxon>Anacardiaceae</taxon>
        <taxon>Pistacia</taxon>
    </lineage>
</organism>
<comment type="caution">
    <text evidence="1">The sequence shown here is derived from an EMBL/GenBank/DDBJ whole genome shotgun (WGS) entry which is preliminary data.</text>
</comment>
<dbReference type="Proteomes" id="UP001163603">
    <property type="component" value="Chromosome 13"/>
</dbReference>
<sequence length="342" mass="37341">MQTGDYAPFPMRCSVQILHLVMNVSAFVNVEKLQGIELNAQQLAIVAASEVNLALNDEAEALVAETSTNVKNSSVTIKSVGGGNAFNASIIPHLPLSLKFGSSVTELDRKGLGSLGHPGTIGEEKESGIHISELPRESIANSCQSRGTDTGISSAKVTEASVQALKKPTRGFGALLVKGDEQPKQLKRSRWSLLHLQTTFNPSHLLPVVNSQNLSQKSPVVLEVQYEEAPAEPSAREEDSAEPALKMDEQNELMSLSDSSTSFQECLQSIKPFDFEAVRKQIKFGEAPKEDSVRMELGIRRKVQLVVKAKKMMEQKNFHKVNTVLLFQQLGIEVQHLAESQA</sequence>
<accession>A0ACC0XDQ5</accession>
<name>A0ACC0XDQ5_9ROSI</name>
<protein>
    <submittedName>
        <fullName evidence="1">Uncharacterized protein</fullName>
    </submittedName>
</protein>
<evidence type="ECO:0000313" key="2">
    <source>
        <dbReference type="Proteomes" id="UP001163603"/>
    </source>
</evidence>
<dbReference type="EMBL" id="CM047748">
    <property type="protein sequence ID" value="KAJ0015165.1"/>
    <property type="molecule type" value="Genomic_DNA"/>
</dbReference>
<gene>
    <name evidence="1" type="ORF">Pint_20022</name>
</gene>
<keyword evidence="2" id="KW-1185">Reference proteome</keyword>